<name>A0A918VCI6_9FLAO</name>
<dbReference type="SUPFAM" id="SSF50978">
    <property type="entry name" value="WD40 repeat-like"/>
    <property type="match status" value="1"/>
</dbReference>
<sequence>MRVIGLSLFFLFFNKGLSAQEVVLNTNFAVRDFILFENSLIFIEKRDLKSYNLRTRTKDAIFKEDSCFVGGFGLRLYNLMEQKKIITAANELYADRSSIRFYDLIQKDINKYHVLYSTKLLDFFIHQEDSLFFISKKDSTIESYQYGTNPRYKKIDSIKIDSYARRMGFFNNNLYYITDSGKVIAYDVTTKTSRMIYKGQNRLVNFVFDNKHEYLYVTSVNGEILKINIANGSKEYKLIFGNQIIEAIDIYKDRFIIAGDWSGIIKIIDLNTFEIVKEYYDKARIIKILVSENYFYTSSSNRTIKKWKII</sequence>
<dbReference type="InterPro" id="IPR015943">
    <property type="entry name" value="WD40/YVTN_repeat-like_dom_sf"/>
</dbReference>
<dbReference type="Gene3D" id="2.130.10.10">
    <property type="entry name" value="YVTN repeat-like/Quinoprotein amine dehydrogenase"/>
    <property type="match status" value="1"/>
</dbReference>
<reference evidence="1" key="2">
    <citation type="submission" date="2020-09" db="EMBL/GenBank/DDBJ databases">
        <authorList>
            <person name="Sun Q."/>
            <person name="Kim S."/>
        </authorList>
    </citation>
    <scope>NUCLEOTIDE SEQUENCE</scope>
    <source>
        <strain evidence="1">KCTC 12710</strain>
    </source>
</reference>
<comment type="caution">
    <text evidence="1">The sequence shown here is derived from an EMBL/GenBank/DDBJ whole genome shotgun (WGS) entry which is preliminary data.</text>
</comment>
<evidence type="ECO:0000313" key="1">
    <source>
        <dbReference type="EMBL" id="GGZ89228.1"/>
    </source>
</evidence>
<dbReference type="RefSeq" id="WP_189362020.1">
    <property type="nucleotide sequence ID" value="NZ_BMWZ01000007.1"/>
</dbReference>
<accession>A0A918VCI6</accession>
<evidence type="ECO:0000313" key="2">
    <source>
        <dbReference type="Proteomes" id="UP000636004"/>
    </source>
</evidence>
<proteinExistence type="predicted"/>
<evidence type="ECO:0008006" key="3">
    <source>
        <dbReference type="Google" id="ProtNLM"/>
    </source>
</evidence>
<dbReference type="EMBL" id="BMWZ01000007">
    <property type="protein sequence ID" value="GGZ89228.1"/>
    <property type="molecule type" value="Genomic_DNA"/>
</dbReference>
<gene>
    <name evidence="1" type="ORF">GCM10007028_29320</name>
</gene>
<reference evidence="1" key="1">
    <citation type="journal article" date="2014" name="Int. J. Syst. Evol. Microbiol.">
        <title>Complete genome sequence of Corynebacterium casei LMG S-19264T (=DSM 44701T), isolated from a smear-ripened cheese.</title>
        <authorList>
            <consortium name="US DOE Joint Genome Institute (JGI-PGF)"/>
            <person name="Walter F."/>
            <person name="Albersmeier A."/>
            <person name="Kalinowski J."/>
            <person name="Ruckert C."/>
        </authorList>
    </citation>
    <scope>NUCLEOTIDE SEQUENCE</scope>
    <source>
        <strain evidence="1">KCTC 12710</strain>
    </source>
</reference>
<protein>
    <recommendedName>
        <fullName evidence="3">WD40 repeat domain-containing protein</fullName>
    </recommendedName>
</protein>
<dbReference type="Proteomes" id="UP000636004">
    <property type="component" value="Unassembled WGS sequence"/>
</dbReference>
<keyword evidence="2" id="KW-1185">Reference proteome</keyword>
<dbReference type="AlphaFoldDB" id="A0A918VCI6"/>
<organism evidence="1 2">
    <name type="scientific">Algibacter mikhailovii</name>
    <dbReference type="NCBI Taxonomy" id="425498"/>
    <lineage>
        <taxon>Bacteria</taxon>
        <taxon>Pseudomonadati</taxon>
        <taxon>Bacteroidota</taxon>
        <taxon>Flavobacteriia</taxon>
        <taxon>Flavobacteriales</taxon>
        <taxon>Flavobacteriaceae</taxon>
        <taxon>Algibacter</taxon>
    </lineage>
</organism>
<dbReference type="InterPro" id="IPR036322">
    <property type="entry name" value="WD40_repeat_dom_sf"/>
</dbReference>